<evidence type="ECO:0000313" key="1">
    <source>
        <dbReference type="EMBL" id="AKH45867.1"/>
    </source>
</evidence>
<name>A0A0F7L331_9VIRU</name>
<reference evidence="1" key="2">
    <citation type="submission" date="2015-03" db="EMBL/GenBank/DDBJ databases">
        <authorList>
            <person name="Chow C.-E.T."/>
            <person name="Winget D.M."/>
            <person name="White R.A.III."/>
            <person name="Hallam S.J."/>
            <person name="Suttle C.A."/>
        </authorList>
    </citation>
    <scope>NUCLEOTIDE SEQUENCE</scope>
    <source>
        <strain evidence="1">Anoxic3_1</strain>
    </source>
</reference>
<protein>
    <submittedName>
        <fullName evidence="1">Uncharacterized protein</fullName>
    </submittedName>
</protein>
<reference evidence="1" key="1">
    <citation type="journal article" date="2015" name="Front. Microbiol.">
        <title>Combining genomic sequencing methods to explore viral diversity and reveal potential virus-host interactions.</title>
        <authorList>
            <person name="Chow C.E."/>
            <person name="Winget D.M."/>
            <person name="White R.A.III."/>
            <person name="Hallam S.J."/>
            <person name="Suttle C.A."/>
        </authorList>
    </citation>
    <scope>NUCLEOTIDE SEQUENCE</scope>
    <source>
        <strain evidence="1">Anoxic3_1</strain>
    </source>
</reference>
<accession>A0A0F7L331</accession>
<dbReference type="EMBL" id="KR029577">
    <property type="protein sequence ID" value="AKH45867.1"/>
    <property type="molecule type" value="Genomic_DNA"/>
</dbReference>
<sequence>MAPPDGMMSRLTRPANRVVRSRCELSFRSSAELTPLESHSGRSTAISSSITLGKKCWFPVRPPIDLVCVLFDSVLHGVSKSDLKRHLVTAIAADPLGPV</sequence>
<proteinExistence type="predicted"/>
<organism evidence="1">
    <name type="scientific">uncultured marine virus</name>
    <dbReference type="NCBI Taxonomy" id="186617"/>
    <lineage>
        <taxon>Viruses</taxon>
        <taxon>environmental samples</taxon>
    </lineage>
</organism>